<dbReference type="Gene3D" id="1.20.1250.20">
    <property type="entry name" value="MFS general substrate transporter like domains"/>
    <property type="match status" value="2"/>
</dbReference>
<dbReference type="InterPro" id="IPR011701">
    <property type="entry name" value="MFS"/>
</dbReference>
<dbReference type="EMBL" id="BOQP01000007">
    <property type="protein sequence ID" value="GIM69678.1"/>
    <property type="molecule type" value="Genomic_DNA"/>
</dbReference>
<feature type="transmembrane region" description="Helical" evidence="1">
    <location>
        <begin position="344"/>
        <end position="365"/>
    </location>
</feature>
<keyword evidence="1" id="KW-0812">Transmembrane</keyword>
<feature type="transmembrane region" description="Helical" evidence="1">
    <location>
        <begin position="286"/>
        <end position="304"/>
    </location>
</feature>
<reference evidence="2" key="1">
    <citation type="submission" date="2021-03" db="EMBL/GenBank/DDBJ databases">
        <title>Whole genome shotgun sequence of Actinoplanes consettensis NBRC 14913.</title>
        <authorList>
            <person name="Komaki H."/>
            <person name="Tamura T."/>
        </authorList>
    </citation>
    <scope>NUCLEOTIDE SEQUENCE</scope>
    <source>
        <strain evidence="2">NBRC 14913</strain>
    </source>
</reference>
<feature type="transmembrane region" description="Helical" evidence="1">
    <location>
        <begin position="176"/>
        <end position="195"/>
    </location>
</feature>
<dbReference type="RefSeq" id="WP_212996576.1">
    <property type="nucleotide sequence ID" value="NZ_BAAATW010000005.1"/>
</dbReference>
<feature type="transmembrane region" description="Helical" evidence="1">
    <location>
        <begin position="113"/>
        <end position="137"/>
    </location>
</feature>
<evidence type="ECO:0000256" key="1">
    <source>
        <dbReference type="SAM" id="Phobius"/>
    </source>
</evidence>
<dbReference type="GO" id="GO:0022857">
    <property type="term" value="F:transmembrane transporter activity"/>
    <property type="evidence" value="ECO:0007669"/>
    <property type="project" value="InterPro"/>
</dbReference>
<feature type="transmembrane region" description="Helical" evidence="1">
    <location>
        <begin position="224"/>
        <end position="247"/>
    </location>
</feature>
<gene>
    <name evidence="2" type="ORF">Aco04nite_16440</name>
</gene>
<accession>A0A919SFC5</accession>
<feature type="transmembrane region" description="Helical" evidence="1">
    <location>
        <begin position="50"/>
        <end position="72"/>
    </location>
</feature>
<proteinExistence type="predicted"/>
<feature type="transmembrane region" description="Helical" evidence="1">
    <location>
        <begin position="149"/>
        <end position="170"/>
    </location>
</feature>
<comment type="caution">
    <text evidence="2">The sequence shown here is derived from an EMBL/GenBank/DDBJ whole genome shotgun (WGS) entry which is preliminary data.</text>
</comment>
<dbReference type="Proteomes" id="UP000680865">
    <property type="component" value="Unassembled WGS sequence"/>
</dbReference>
<feature type="transmembrane region" description="Helical" evidence="1">
    <location>
        <begin position="20"/>
        <end position="44"/>
    </location>
</feature>
<dbReference type="InterPro" id="IPR036259">
    <property type="entry name" value="MFS_trans_sf"/>
</dbReference>
<evidence type="ECO:0000313" key="2">
    <source>
        <dbReference type="EMBL" id="GIM69678.1"/>
    </source>
</evidence>
<dbReference type="PANTHER" id="PTHR23542">
    <property type="match status" value="1"/>
</dbReference>
<keyword evidence="1" id="KW-0472">Membrane</keyword>
<feature type="transmembrane region" description="Helical" evidence="1">
    <location>
        <begin position="371"/>
        <end position="389"/>
    </location>
</feature>
<dbReference type="SUPFAM" id="SSF103473">
    <property type="entry name" value="MFS general substrate transporter"/>
    <property type="match status" value="1"/>
</dbReference>
<dbReference type="PANTHER" id="PTHR23542:SF1">
    <property type="entry name" value="MAJOR FACILITATOR SUPERFAMILY (MFS) PROFILE DOMAIN-CONTAINING PROTEIN"/>
    <property type="match status" value="1"/>
</dbReference>
<evidence type="ECO:0000313" key="3">
    <source>
        <dbReference type="Proteomes" id="UP000680865"/>
    </source>
</evidence>
<dbReference type="Pfam" id="PF07690">
    <property type="entry name" value="MFS_1"/>
    <property type="match status" value="1"/>
</dbReference>
<keyword evidence="3" id="KW-1185">Reference proteome</keyword>
<name>A0A919SFC5_9ACTN</name>
<keyword evidence="1" id="KW-1133">Transmembrane helix</keyword>
<feature type="transmembrane region" description="Helical" evidence="1">
    <location>
        <begin position="310"/>
        <end position="332"/>
    </location>
</feature>
<protein>
    <submittedName>
        <fullName evidence="2">MFS transporter</fullName>
    </submittedName>
</protein>
<sequence>MPVTERVSYATLLSSPARRWLLLTGAISRLPLAGAGVAIVLAVGNSTGSYGVGGTASALYVVGASVMAPVHGRRMDRLGQRRELMIGAGVQVCALIALMVACARPFGWQVPTVLAASLLAGMAQIDIGSAVRARWAYAVTQPGARQTAFFLESVVDEMMFVLAPVAITAITIGHPWASPVVVLAGPALGWFLLAAQTATEPPAMARRASPGGVPGSRSAVRTKAVVAAFVGIGAYLGSIEILLVALADGAGHPAWAGISLAAWAIGSASAALFAGPRLGQIAPQRLFVPAMAWMTGCGLLLPLARSPVLLAVACLLAGVGAAPALSAGFSLLSNPETGAAEGMTWASAGMGAGTTIGAFCGGWLVDRVASHNAFWLSVLFGLGALLLAWRTRRPTLPTH</sequence>
<feature type="transmembrane region" description="Helical" evidence="1">
    <location>
        <begin position="84"/>
        <end position="107"/>
    </location>
</feature>
<organism evidence="2 3">
    <name type="scientific">Winogradskya consettensis</name>
    <dbReference type="NCBI Taxonomy" id="113560"/>
    <lineage>
        <taxon>Bacteria</taxon>
        <taxon>Bacillati</taxon>
        <taxon>Actinomycetota</taxon>
        <taxon>Actinomycetes</taxon>
        <taxon>Micromonosporales</taxon>
        <taxon>Micromonosporaceae</taxon>
        <taxon>Winogradskya</taxon>
    </lineage>
</organism>
<dbReference type="AlphaFoldDB" id="A0A919SFC5"/>